<keyword evidence="2" id="KW-0677">Repeat</keyword>
<name>A0AAD5PKV2_9CRUS</name>
<feature type="domain" description="Fibronectin type-III" evidence="6">
    <location>
        <begin position="862"/>
        <end position="958"/>
    </location>
</feature>
<dbReference type="InterPro" id="IPR000209">
    <property type="entry name" value="Peptidase_S8/S53_dom"/>
</dbReference>
<dbReference type="GO" id="GO:0006508">
    <property type="term" value="P:proteolysis"/>
    <property type="evidence" value="ECO:0007669"/>
    <property type="project" value="UniProtKB-KW"/>
</dbReference>
<dbReference type="SUPFAM" id="SSF52743">
    <property type="entry name" value="Subtilisin-like"/>
    <property type="match status" value="1"/>
</dbReference>
<keyword evidence="1" id="KW-0645">Protease</keyword>
<sequence length="1362" mass="146846">MAVSKNGLTVAAANDAIIESNGNLGSVIMASFSSQGPTDDLRIKPDITGNGVSLFSTGEEADDDYFSISGTSMATPNVSGTLLLIQEYAFKNLDTYLKAATLKGLVLHTADNIGSAGPDAISGWGLLNAKKAVEVLGERGGSTRVFENKLPQGITHSMEIMASGTEPLSVSISWTDLVGNENYIANSSTPALVNNLDLVVKKGDTNFYPWRLTSVDQNANNGPNQVDPFERVDIMAAEGLYTLFVSHSGNILLGQDYSLTVTGVEPKPVLGSLEFAEITSNSAKISSSIVWEGEGGVSSFGFIWSESQEDFDAQATEINLTNKAEFFKTLSLLKPNTTYYVKAFAENLDSKIYTNLGSIKTLASLAELSSVTASDVSSNSAVFSSKILSNGGVEVTSTGFLIGRSAGFVSSEGVEISGTLTGEDFTGSATNLLPNTTYFVRAFAVNSEGKSESAEFSFTTLASLAELSSVTASDISSSSAVFFSKILSNGGVEVTSTGFVIGRTAGFASSEGVEISGKLTGEDFTGAATNLLPNTTYFVRAFAVNSEGRSESAEFSFTTLKSLAKLSSVTTSDKSSNSAVFSSKILSNGGVEVTSTGFVIGRSAGFASSEGVEISGMLAGEDFKGSATNLLPNTTYFVRAFAVNSEGRSESAEISFTTLKSLAKLSSVTASDVSSNSGVFSSKILSNGGVEVTSTGFLIGRSAGFASSAGLEVSGTLTGEDFAGSATNLLPNTTYFVRAFAVNSEGRSESAEISFTTLKSLAKLSSVITSDISSNSAVFSSKILSNGGVEVTSTGFLIGRSAGFASSEGVEISGMLAGEDFTGSATNLIPNTTYFIRAFAVNSEGRSESAEISFKTPAALAVISNPEISNVTLTSALLTSNILNDWNAEVKEFGLILGGQENLNKENGTSFVSASQKTPFTIQVNELKPGTVYYVRSYIENAVGTNFSPVFSFQTKADQEKPALKDFSFDDELRIGIDSSLMINLRVTDNYKLKNIQIFYKGIRQKLELDNWEFTENLISEGVQAVDLRVEIPKRSFDELGMMHYIRVEDEFKNVFESTISYTYLHYPESAPYQVELNHIGPKVSDYRMIGTPLMSAESMENYFIQAFQKNDPAIWRVFGLKNQAIQSLKKEDLPEPGKGFWAIANKKAILRYVGTVSKVKHHNPVFIALEKGWNLLANPYPFMVNWEEVLAENEVKITSSLSRPVKFEGTYQFVDEIMPSQGFYIFSLEPVTIRIPFLKNNLSANGRIQDRPEEEGWELKLTLKNSKGEEQAWSSLGVNLGAKQGFDRFDMPLLPQLSSDFSIKILEDQDENFYYSRSIIQPKDTFDWVVELEKRDNDSDLLMSWEITGTLPDGHTIIYQI</sequence>
<dbReference type="PANTHER" id="PTHR46708">
    <property type="entry name" value="TENASCIN"/>
    <property type="match status" value="1"/>
</dbReference>
<feature type="domain" description="Fibronectin type-III" evidence="6">
    <location>
        <begin position="367"/>
        <end position="464"/>
    </location>
</feature>
<dbReference type="InterPro" id="IPR036116">
    <property type="entry name" value="FN3_sf"/>
</dbReference>
<comment type="caution">
    <text evidence="7">The sequence shown here is derived from an EMBL/GenBank/DDBJ whole genome shotgun (WGS) entry which is preliminary data.</text>
</comment>
<dbReference type="InterPro" id="IPR050991">
    <property type="entry name" value="ECM_Regulatory_Proteins"/>
</dbReference>
<dbReference type="GO" id="GO:0004252">
    <property type="term" value="F:serine-type endopeptidase activity"/>
    <property type="evidence" value="ECO:0007669"/>
    <property type="project" value="InterPro"/>
</dbReference>
<dbReference type="Proteomes" id="UP000820818">
    <property type="component" value="Unassembled WGS sequence"/>
</dbReference>
<evidence type="ECO:0000256" key="4">
    <source>
        <dbReference type="ARBA" id="ARBA00022825"/>
    </source>
</evidence>
<feature type="domain" description="Fibronectin type-III" evidence="6">
    <location>
        <begin position="664"/>
        <end position="761"/>
    </location>
</feature>
<feature type="domain" description="Fibronectin type-III" evidence="6">
    <location>
        <begin position="565"/>
        <end position="662"/>
    </location>
</feature>
<evidence type="ECO:0000313" key="7">
    <source>
        <dbReference type="EMBL" id="KAI9549767.1"/>
    </source>
</evidence>
<dbReference type="EMBL" id="WJBH02000273">
    <property type="protein sequence ID" value="KAI9549767.1"/>
    <property type="molecule type" value="Genomic_DNA"/>
</dbReference>
<proteinExistence type="inferred from homology"/>
<accession>A0AAD5PKV2</accession>
<dbReference type="InterPro" id="IPR008979">
    <property type="entry name" value="Galactose-bd-like_sf"/>
</dbReference>
<reference evidence="7" key="1">
    <citation type="submission" date="2022-05" db="EMBL/GenBank/DDBJ databases">
        <title>A multi-omics perspective on studying reproductive biology in Daphnia sinensis.</title>
        <authorList>
            <person name="Jia J."/>
        </authorList>
    </citation>
    <scope>NUCLEOTIDE SEQUENCE</scope>
    <source>
        <strain evidence="7">WSL</strain>
    </source>
</reference>
<keyword evidence="4" id="KW-0720">Serine protease</keyword>
<dbReference type="PANTHER" id="PTHR46708:SF2">
    <property type="entry name" value="FIBRONECTIN TYPE-III DOMAIN-CONTAINING PROTEIN"/>
    <property type="match status" value="1"/>
</dbReference>
<dbReference type="Gene3D" id="2.60.40.10">
    <property type="entry name" value="Immunoglobulins"/>
    <property type="match status" value="6"/>
</dbReference>
<keyword evidence="8" id="KW-1185">Reference proteome</keyword>
<evidence type="ECO:0000256" key="1">
    <source>
        <dbReference type="ARBA" id="ARBA00022670"/>
    </source>
</evidence>
<evidence type="ECO:0000256" key="2">
    <source>
        <dbReference type="ARBA" id="ARBA00022737"/>
    </source>
</evidence>
<organism evidence="7 8">
    <name type="scientific">Daphnia sinensis</name>
    <dbReference type="NCBI Taxonomy" id="1820382"/>
    <lineage>
        <taxon>Eukaryota</taxon>
        <taxon>Metazoa</taxon>
        <taxon>Ecdysozoa</taxon>
        <taxon>Arthropoda</taxon>
        <taxon>Crustacea</taxon>
        <taxon>Branchiopoda</taxon>
        <taxon>Diplostraca</taxon>
        <taxon>Cladocera</taxon>
        <taxon>Anomopoda</taxon>
        <taxon>Daphniidae</taxon>
        <taxon>Daphnia</taxon>
        <taxon>Daphnia similis group</taxon>
    </lineage>
</organism>
<feature type="domain" description="Fibronectin type-III" evidence="6">
    <location>
        <begin position="466"/>
        <end position="563"/>
    </location>
</feature>
<gene>
    <name evidence="7" type="ORF">GHT06_004025</name>
</gene>
<feature type="domain" description="Fibronectin type-III" evidence="6">
    <location>
        <begin position="763"/>
        <end position="859"/>
    </location>
</feature>
<dbReference type="InterPro" id="IPR023828">
    <property type="entry name" value="Peptidase_S8_Ser-AS"/>
</dbReference>
<evidence type="ECO:0000259" key="6">
    <source>
        <dbReference type="PROSITE" id="PS50853"/>
    </source>
</evidence>
<dbReference type="SUPFAM" id="SSF49265">
    <property type="entry name" value="Fibronectin type III"/>
    <property type="match status" value="3"/>
</dbReference>
<dbReference type="SUPFAM" id="SSF49785">
    <property type="entry name" value="Galactose-binding domain-like"/>
    <property type="match status" value="1"/>
</dbReference>
<dbReference type="PROSITE" id="PS00138">
    <property type="entry name" value="SUBTILASE_SER"/>
    <property type="match status" value="1"/>
</dbReference>
<dbReference type="PROSITE" id="PS50853">
    <property type="entry name" value="FN3"/>
    <property type="match status" value="6"/>
</dbReference>
<dbReference type="InterPro" id="IPR003961">
    <property type="entry name" value="FN3_dom"/>
</dbReference>
<protein>
    <recommendedName>
        <fullName evidence="6">Fibronectin type-III domain-containing protein</fullName>
    </recommendedName>
</protein>
<dbReference type="Gene3D" id="3.40.50.200">
    <property type="entry name" value="Peptidase S8/S53 domain"/>
    <property type="match status" value="1"/>
</dbReference>
<evidence type="ECO:0000313" key="8">
    <source>
        <dbReference type="Proteomes" id="UP000820818"/>
    </source>
</evidence>
<comment type="similarity">
    <text evidence="5">Belongs to the peptidase S8 family.</text>
</comment>
<evidence type="ECO:0000256" key="5">
    <source>
        <dbReference type="PROSITE-ProRule" id="PRU01240"/>
    </source>
</evidence>
<dbReference type="SMART" id="SM00060">
    <property type="entry name" value="FN3"/>
    <property type="match status" value="7"/>
</dbReference>
<dbReference type="Pfam" id="PF00082">
    <property type="entry name" value="Peptidase_S8"/>
    <property type="match status" value="1"/>
</dbReference>
<dbReference type="PROSITE" id="PS51892">
    <property type="entry name" value="SUBTILASE"/>
    <property type="match status" value="1"/>
</dbReference>
<dbReference type="InterPro" id="IPR036852">
    <property type="entry name" value="Peptidase_S8/S53_dom_sf"/>
</dbReference>
<dbReference type="CDD" id="cd00063">
    <property type="entry name" value="FN3"/>
    <property type="match status" value="5"/>
</dbReference>
<evidence type="ECO:0000256" key="3">
    <source>
        <dbReference type="ARBA" id="ARBA00022801"/>
    </source>
</evidence>
<keyword evidence="3" id="KW-0378">Hydrolase</keyword>
<dbReference type="Gene3D" id="2.60.120.380">
    <property type="match status" value="1"/>
</dbReference>
<dbReference type="InterPro" id="IPR013783">
    <property type="entry name" value="Ig-like_fold"/>
</dbReference>
<comment type="caution">
    <text evidence="5">Lacks conserved residue(s) required for the propagation of feature annotation.</text>
</comment>